<name>A0A822BM38_9BILA</name>
<reference evidence="2" key="1">
    <citation type="submission" date="2021-02" db="EMBL/GenBank/DDBJ databases">
        <authorList>
            <person name="Nowell W R."/>
        </authorList>
    </citation>
    <scope>NUCLEOTIDE SEQUENCE</scope>
</reference>
<comment type="caution">
    <text evidence="2">The sequence shown here is derived from an EMBL/GenBank/DDBJ whole genome shotgun (WGS) entry which is preliminary data.</text>
</comment>
<protein>
    <submittedName>
        <fullName evidence="2">Uncharacterized protein</fullName>
    </submittedName>
</protein>
<sequence length="30" mass="3460">MQNELLRWAHDHPTAEHGGQQKTLFGLSTR</sequence>
<feature type="region of interest" description="Disordered" evidence="1">
    <location>
        <begin position="1"/>
        <end position="30"/>
    </location>
</feature>
<dbReference type="Proteomes" id="UP000663848">
    <property type="component" value="Unassembled WGS sequence"/>
</dbReference>
<organism evidence="2 3">
    <name type="scientific">Rotaria socialis</name>
    <dbReference type="NCBI Taxonomy" id="392032"/>
    <lineage>
        <taxon>Eukaryota</taxon>
        <taxon>Metazoa</taxon>
        <taxon>Spiralia</taxon>
        <taxon>Gnathifera</taxon>
        <taxon>Rotifera</taxon>
        <taxon>Eurotatoria</taxon>
        <taxon>Bdelloidea</taxon>
        <taxon>Philodinida</taxon>
        <taxon>Philodinidae</taxon>
        <taxon>Rotaria</taxon>
    </lineage>
</organism>
<feature type="compositionally biased region" description="Polar residues" evidence="1">
    <location>
        <begin position="20"/>
        <end position="30"/>
    </location>
</feature>
<evidence type="ECO:0000313" key="2">
    <source>
        <dbReference type="EMBL" id="CAF5021496.1"/>
    </source>
</evidence>
<evidence type="ECO:0000256" key="1">
    <source>
        <dbReference type="SAM" id="MobiDB-lite"/>
    </source>
</evidence>
<evidence type="ECO:0000313" key="3">
    <source>
        <dbReference type="Proteomes" id="UP000663848"/>
    </source>
</evidence>
<proteinExistence type="predicted"/>
<dbReference type="EMBL" id="CAJOBR010039150">
    <property type="protein sequence ID" value="CAF5021496.1"/>
    <property type="molecule type" value="Genomic_DNA"/>
</dbReference>
<accession>A0A822BM38</accession>
<dbReference type="AlphaFoldDB" id="A0A822BM38"/>
<gene>
    <name evidence="2" type="ORF">QYT958_LOCUS39983</name>
</gene>
<feature type="non-terminal residue" evidence="2">
    <location>
        <position position="30"/>
    </location>
</feature>